<dbReference type="EMBL" id="KJ019027">
    <property type="protein sequence ID" value="AIX14535.1"/>
    <property type="molecule type" value="Genomic_DNA"/>
</dbReference>
<dbReference type="Proteomes" id="UP000185279">
    <property type="component" value="Segment"/>
</dbReference>
<dbReference type="Gene3D" id="2.30.30.100">
    <property type="match status" value="1"/>
</dbReference>
<evidence type="ECO:0000313" key="3">
    <source>
        <dbReference type="EMBL" id="AIX38139.1"/>
    </source>
</evidence>
<name>A0A0E3F767_9CAUD</name>
<dbReference type="EMBL" id="KJ019064">
    <property type="protein sequence ID" value="AIX22907.1"/>
    <property type="molecule type" value="Genomic_DNA"/>
</dbReference>
<dbReference type="Proteomes" id="UP000185278">
    <property type="component" value="Segment"/>
</dbReference>
<dbReference type="Proteomes" id="UP000185280">
    <property type="component" value="Segment"/>
</dbReference>
<protein>
    <submittedName>
        <fullName evidence="2">Uncharacterized protein</fullName>
    </submittedName>
</protein>
<dbReference type="OrthoDB" id="22174at10239"/>
<gene>
    <name evidence="1" type="ORF">Syn7803C43_140</name>
    <name evidence="2" type="ORF">Syn7803C98_139</name>
    <name evidence="3" type="ORF">Syn7803US88_138</name>
</gene>
<accession>A0A0E3F767</accession>
<dbReference type="EMBL" id="KJ019128">
    <property type="protein sequence ID" value="AIX38139.1"/>
    <property type="molecule type" value="Genomic_DNA"/>
</dbReference>
<evidence type="ECO:0000313" key="2">
    <source>
        <dbReference type="EMBL" id="AIX22907.1"/>
    </source>
</evidence>
<sequence length="97" mass="10962">MTVKYFRFISGENVIADLVEEKSNSYIIRDSIVAMPVNEDGTQLGFAPWAPLQDPAVDDIEVSMSHVMYVTQPAPNLVEQYNKMFSRIVAPEKKLIL</sequence>
<proteinExistence type="predicted"/>
<evidence type="ECO:0000313" key="5">
    <source>
        <dbReference type="Proteomes" id="UP000185279"/>
    </source>
</evidence>
<dbReference type="RefSeq" id="YP_007001869.1">
    <property type="nucleotide sequence ID" value="NC_019444.1"/>
</dbReference>
<reference evidence="4 5" key="1">
    <citation type="submission" date="2013-12" db="EMBL/GenBank/DDBJ databases">
        <title>Ecological redundancy of diverse viral populations within a natural community.</title>
        <authorList>
            <person name="Gregory A.C."/>
            <person name="LaButti K."/>
            <person name="Copeland A."/>
            <person name="Woyke T."/>
            <person name="Sullivan M.B."/>
        </authorList>
    </citation>
    <scope>NUCLEOTIDE SEQUENCE [LARGE SCALE GENOMIC DNA]</scope>
    <source>
        <strain evidence="1">Syn7803C43</strain>
        <strain evidence="2">Syn7803C98</strain>
        <strain evidence="3">Syn7803US88</strain>
    </source>
</reference>
<organism evidence="2 4">
    <name type="scientific">Synechococcus phage ACG-2014c</name>
    <dbReference type="NCBI Taxonomy" id="1079998"/>
    <lineage>
        <taxon>Viruses</taxon>
        <taxon>Duplodnaviria</taxon>
        <taxon>Heunggongvirae</taxon>
        <taxon>Uroviricota</taxon>
        <taxon>Caudoviricetes</taxon>
        <taxon>Pantevenvirales</taxon>
        <taxon>Kyanoviridae</taxon>
        <taxon>Namakavirus</taxon>
        <taxon>Namakavirus smbcm6</taxon>
    </lineage>
</organism>
<evidence type="ECO:0000313" key="4">
    <source>
        <dbReference type="Proteomes" id="UP000185278"/>
    </source>
</evidence>
<evidence type="ECO:0000313" key="1">
    <source>
        <dbReference type="EMBL" id="AIX14535.1"/>
    </source>
</evidence>